<evidence type="ECO:0000313" key="2">
    <source>
        <dbReference type="EMBL" id="XBS67742.1"/>
    </source>
</evidence>
<gene>
    <name evidence="1" type="ORF">ABLO99_02800</name>
    <name evidence="2" type="ORF">ABLO99_03825</name>
</gene>
<evidence type="ECO:0000313" key="1">
    <source>
        <dbReference type="EMBL" id="XBS67583.1"/>
    </source>
</evidence>
<dbReference type="AlphaFoldDB" id="A0AAU7Q4A0"/>
<accession>A0AAU7Q4A0</accession>
<protein>
    <recommendedName>
        <fullName evidence="3">Transposase</fullName>
    </recommendedName>
</protein>
<dbReference type="RefSeq" id="WP_047758971.1">
    <property type="nucleotide sequence ID" value="NZ_CP157942.1"/>
</dbReference>
<sequence>MKHYSGLDVSLKETFISIIDEKGKIVKEGVVASESSAIADWSKQKIRVHRNRKRAIINIDVQRVLDYQ</sequence>
<organism evidence="2">
    <name type="scientific">Wolbachia endosymbiont of Armadillidium arcangelii</name>
    <dbReference type="NCBI Taxonomy" id="3158571"/>
    <lineage>
        <taxon>Bacteria</taxon>
        <taxon>Pseudomonadati</taxon>
        <taxon>Pseudomonadota</taxon>
        <taxon>Alphaproteobacteria</taxon>
        <taxon>Rickettsiales</taxon>
        <taxon>Anaplasmataceae</taxon>
        <taxon>Wolbachieae</taxon>
        <taxon>Wolbachia</taxon>
    </lineage>
</organism>
<proteinExistence type="predicted"/>
<name>A0AAU7Q4A0_9RICK</name>
<dbReference type="EMBL" id="CP157942">
    <property type="protein sequence ID" value="XBS67583.1"/>
    <property type="molecule type" value="Genomic_DNA"/>
</dbReference>
<dbReference type="EMBL" id="CP157942">
    <property type="protein sequence ID" value="XBS67742.1"/>
    <property type="molecule type" value="Genomic_DNA"/>
</dbReference>
<reference evidence="2" key="1">
    <citation type="submission" date="2024-06" db="EMBL/GenBank/DDBJ databases">
        <authorList>
            <person name="Dussert Y."/>
            <person name="Peccoud J."/>
            <person name="Pigeault R."/>
        </authorList>
    </citation>
    <scope>NUCLEOTIDE SEQUENCE</scope>
    <source>
        <strain evidence="2">WArc</strain>
    </source>
</reference>
<evidence type="ECO:0008006" key="3">
    <source>
        <dbReference type="Google" id="ProtNLM"/>
    </source>
</evidence>